<dbReference type="InterPro" id="IPR017896">
    <property type="entry name" value="4Fe4S_Fe-S-bd"/>
</dbReference>
<feature type="domain" description="4Fe-4S ferredoxin-type" evidence="9">
    <location>
        <begin position="587"/>
        <end position="620"/>
    </location>
</feature>
<evidence type="ECO:0000256" key="3">
    <source>
        <dbReference type="ARBA" id="ARBA00022723"/>
    </source>
</evidence>
<dbReference type="InterPro" id="IPR016164">
    <property type="entry name" value="FAD-linked_Oxase-like_C"/>
</dbReference>
<keyword evidence="2" id="KW-0285">Flavoprotein</keyword>
<dbReference type="Pfam" id="PF13183">
    <property type="entry name" value="Fer4_8"/>
    <property type="match status" value="1"/>
</dbReference>
<dbReference type="STRING" id="1823756.A4H34_00535"/>
<dbReference type="SUPFAM" id="SSF46548">
    <property type="entry name" value="alpha-helical ferredoxin"/>
    <property type="match status" value="1"/>
</dbReference>
<evidence type="ECO:0000313" key="12">
    <source>
        <dbReference type="Proteomes" id="UP000078368"/>
    </source>
</evidence>
<dbReference type="InterPro" id="IPR004017">
    <property type="entry name" value="Cys_rich_dom"/>
</dbReference>
<dbReference type="Gene3D" id="1.10.45.10">
    <property type="entry name" value="Vanillyl-alcohol Oxidase, Chain A, domain 4"/>
    <property type="match status" value="1"/>
</dbReference>
<dbReference type="OrthoDB" id="9770306at2"/>
<accession>A0A179B3B3</accession>
<dbReference type="AlphaFoldDB" id="A0A179B3B3"/>
<proteinExistence type="predicted"/>
<dbReference type="InterPro" id="IPR016166">
    <property type="entry name" value="FAD-bd_PCMH"/>
</dbReference>
<dbReference type="GO" id="GO:0008720">
    <property type="term" value="F:D-lactate dehydrogenase (NAD+) activity"/>
    <property type="evidence" value="ECO:0007669"/>
    <property type="project" value="TreeGrafter"/>
</dbReference>
<keyword evidence="6" id="KW-0408">Iron</keyword>
<dbReference type="InterPro" id="IPR006094">
    <property type="entry name" value="Oxid_FAD_bind_N"/>
</dbReference>
<dbReference type="GO" id="GO:0051536">
    <property type="term" value="F:iron-sulfur cluster binding"/>
    <property type="evidence" value="ECO:0007669"/>
    <property type="project" value="UniProtKB-KW"/>
</dbReference>
<keyword evidence="12" id="KW-1185">Reference proteome</keyword>
<evidence type="ECO:0000259" key="10">
    <source>
        <dbReference type="PROSITE" id="PS51387"/>
    </source>
</evidence>
<evidence type="ECO:0000256" key="4">
    <source>
        <dbReference type="ARBA" id="ARBA00022827"/>
    </source>
</evidence>
<dbReference type="InterPro" id="IPR036318">
    <property type="entry name" value="FAD-bd_PCMH-like_sf"/>
</dbReference>
<dbReference type="Gene3D" id="3.30.465.10">
    <property type="match status" value="1"/>
</dbReference>
<dbReference type="InterPro" id="IPR016171">
    <property type="entry name" value="Vanillyl_alc_oxidase_C-sub2"/>
</dbReference>
<gene>
    <name evidence="11" type="ORF">A4H34_00535</name>
</gene>
<dbReference type="GO" id="GO:0046872">
    <property type="term" value="F:metal ion binding"/>
    <property type="evidence" value="ECO:0007669"/>
    <property type="project" value="UniProtKB-KW"/>
</dbReference>
<dbReference type="PROSITE" id="PS51387">
    <property type="entry name" value="FAD_PCMH"/>
    <property type="match status" value="1"/>
</dbReference>
<dbReference type="Pfam" id="PF02913">
    <property type="entry name" value="FAD-oxidase_C"/>
    <property type="match status" value="1"/>
</dbReference>
<dbReference type="SUPFAM" id="SSF55103">
    <property type="entry name" value="FAD-linked oxidases, C-terminal domain"/>
    <property type="match status" value="1"/>
</dbReference>
<dbReference type="SUPFAM" id="SSF56176">
    <property type="entry name" value="FAD-binding/transporter-associated domain-like"/>
    <property type="match status" value="1"/>
</dbReference>
<comment type="cofactor">
    <cofactor evidence="1">
        <name>FAD</name>
        <dbReference type="ChEBI" id="CHEBI:57692"/>
    </cofactor>
</comment>
<comment type="caution">
    <text evidence="11">The sequence shown here is derived from an EMBL/GenBank/DDBJ whole genome shotgun (WGS) entry which is preliminary data.</text>
</comment>
<dbReference type="GO" id="GO:0004458">
    <property type="term" value="F:D-lactate dehydrogenase (cytochrome) activity"/>
    <property type="evidence" value="ECO:0007669"/>
    <property type="project" value="TreeGrafter"/>
</dbReference>
<dbReference type="InterPro" id="IPR016169">
    <property type="entry name" value="FAD-bd_PCMH_sub2"/>
</dbReference>
<dbReference type="Pfam" id="PF01565">
    <property type="entry name" value="FAD_binding_4"/>
    <property type="match status" value="1"/>
</dbReference>
<dbReference type="Proteomes" id="UP000078368">
    <property type="component" value="Unassembled WGS sequence"/>
</dbReference>
<evidence type="ECO:0000256" key="8">
    <source>
        <dbReference type="SAM" id="MobiDB-lite"/>
    </source>
</evidence>
<evidence type="ECO:0000256" key="1">
    <source>
        <dbReference type="ARBA" id="ARBA00001974"/>
    </source>
</evidence>
<keyword evidence="3" id="KW-0479">Metal-binding</keyword>
<dbReference type="PANTHER" id="PTHR11748">
    <property type="entry name" value="D-LACTATE DEHYDROGENASE"/>
    <property type="match status" value="1"/>
</dbReference>
<dbReference type="InterPro" id="IPR004113">
    <property type="entry name" value="FAD-bd_oxidored_4_C"/>
</dbReference>
<evidence type="ECO:0000256" key="6">
    <source>
        <dbReference type="ARBA" id="ARBA00023004"/>
    </source>
</evidence>
<keyword evidence="4" id="KW-0274">FAD</keyword>
<evidence type="ECO:0000256" key="2">
    <source>
        <dbReference type="ARBA" id="ARBA00022630"/>
    </source>
</evidence>
<dbReference type="GO" id="GO:0071949">
    <property type="term" value="F:FAD binding"/>
    <property type="evidence" value="ECO:0007669"/>
    <property type="project" value="InterPro"/>
</dbReference>
<evidence type="ECO:0000259" key="9">
    <source>
        <dbReference type="PROSITE" id="PS51379"/>
    </source>
</evidence>
<dbReference type="RefSeq" id="WP_064230711.1">
    <property type="nucleotide sequence ID" value="NZ_LVZK01000001.1"/>
</dbReference>
<dbReference type="PROSITE" id="PS51379">
    <property type="entry name" value="4FE4S_FER_2"/>
    <property type="match status" value="1"/>
</dbReference>
<dbReference type="Pfam" id="PF02754">
    <property type="entry name" value="CCG"/>
    <property type="match status" value="1"/>
</dbReference>
<feature type="compositionally biased region" description="Basic and acidic residues" evidence="8">
    <location>
        <begin position="729"/>
        <end position="742"/>
    </location>
</feature>
<dbReference type="Gene3D" id="3.30.70.2740">
    <property type="match status" value="1"/>
</dbReference>
<name>A0A179B3B3_9ACTO</name>
<feature type="domain" description="FAD-binding PCMH-type" evidence="10">
    <location>
        <begin position="39"/>
        <end position="255"/>
    </location>
</feature>
<keyword evidence="7" id="KW-0411">Iron-sulfur</keyword>
<dbReference type="InterPro" id="IPR017900">
    <property type="entry name" value="4Fe4S_Fe_S_CS"/>
</dbReference>
<dbReference type="GO" id="GO:1903457">
    <property type="term" value="P:lactate catabolic process"/>
    <property type="evidence" value="ECO:0007669"/>
    <property type="project" value="TreeGrafter"/>
</dbReference>
<reference evidence="11 12" key="1">
    <citation type="submission" date="2016-04" db="EMBL/GenBank/DDBJ databases">
        <title>Peptidophaga gingivicola gen. nov., sp. nov., isolated from human subgingival plaque.</title>
        <authorList>
            <person name="Beall C.J."/>
            <person name="Mokrzan E.M."/>
            <person name="Griffen A.L."/>
            <person name="Leys E.J."/>
        </authorList>
    </citation>
    <scope>NUCLEOTIDE SEQUENCE [LARGE SCALE GENOMIC DNA]</scope>
    <source>
        <strain evidence="11 12">BA112</strain>
    </source>
</reference>
<sequence length="1018" mass="108693">MDSVIDTAGLLDRLQRTVAGGADADARRRAEYSTDASNYRIPPLAVAFPKDADDVAAALAAAREFGVPITGRGGGTSCAGNSIGEGIVLDFSRHMNAILSVDPEARVARVQPGVVMSELQKAAAPFGLRFGPDPSTQNRATFGGMIGNNACGPHAVAFGRTADNVAGMDVTLADGRRMKAGEGGLGYEAVPELARLVDENLATIRVQFGRFKRQVSGYSLEHLLPENGRNLAKFLVGSEGTLGLLTAAEVRLVPVEASPALVVLGYPDMASAADDVPALLAHRPLAVEGMDARLVDVVRRAKGGVPPLPEGGGWLMVEVGEEGGADAMSRARALAGSASSTAVDIRPAGPEAVRLWRIRADGAGLGGRTPAGNQAWPGWEDSAVPPERLGEYLRALEALMKGYGLDGLMYGHFGDGCVHVRIDFPLESRRGTETFRRFMEEAADLAAGFGGSLSGEHGDGRARSELLERMYGPDVVALFERVKGVFDPECLLNPGVLVRPDRIDEHLRRPGAKPIPYAGGFRFADDGGDMARAVHRCTGVGNCRASRFDLGAFMCPSYEATRDEKDVTRGRARVLQDVARGGVLAWDSPEVLDSLDLCLACKACSRDCPTGIDVARYRSEALYRAYRGKLRPVVHYALGRLPLWARMVTKVPVVARIANAVMRLGPLRRLAFRLVGVDPRRAMPGFETRRFSRSEEARSVRKEARSLRAAFRKSRKKGLRGIPDESGIPDEKRGSAPERGEALARTSGLAGEATAGESDAKPRYVALWADSFSETLDARGARAAVSVLQEAGYTVLLPPDEACCGLTWITTGQLDAAKRKLDSLLGALAPFAANGIPIVGVEPSCTAVLRSDMEDLLAGDPRVDLVKEMTFTLAELLSAPKPFGPGENWSMPDLTGLEVVAQPHCHHYSVMGWAADEALLLSAGAELTKVTGCCGLAGNFGMEKGHYDVSVRIAGARLLPTLERANPDAVFLADGFSCRTQAEQLSASRGIHLAELIRDGMAVRRHMSDEGRIPARSR</sequence>
<keyword evidence="5" id="KW-0560">Oxidoreductase</keyword>
<protein>
    <submittedName>
        <fullName evidence="11">Oxidoreductase</fullName>
    </submittedName>
</protein>
<evidence type="ECO:0000256" key="5">
    <source>
        <dbReference type="ARBA" id="ARBA00023002"/>
    </source>
</evidence>
<organism evidence="11 12">
    <name type="scientific">Peptidiphaga gingivicola</name>
    <dbReference type="NCBI Taxonomy" id="2741497"/>
    <lineage>
        <taxon>Bacteria</taxon>
        <taxon>Bacillati</taxon>
        <taxon>Actinomycetota</taxon>
        <taxon>Actinomycetes</taxon>
        <taxon>Actinomycetales</taxon>
        <taxon>Actinomycetaceae</taxon>
        <taxon>Peptidiphaga</taxon>
    </lineage>
</organism>
<evidence type="ECO:0000256" key="7">
    <source>
        <dbReference type="ARBA" id="ARBA00023014"/>
    </source>
</evidence>
<evidence type="ECO:0000313" key="11">
    <source>
        <dbReference type="EMBL" id="OAP85723.1"/>
    </source>
</evidence>
<dbReference type="PROSITE" id="PS00198">
    <property type="entry name" value="4FE4S_FER_1"/>
    <property type="match status" value="1"/>
</dbReference>
<dbReference type="PANTHER" id="PTHR11748:SF119">
    <property type="entry name" value="D-2-HYDROXYGLUTARATE DEHYDROGENASE"/>
    <property type="match status" value="1"/>
</dbReference>
<feature type="region of interest" description="Disordered" evidence="8">
    <location>
        <begin position="712"/>
        <end position="755"/>
    </location>
</feature>
<dbReference type="EMBL" id="LVZK01000001">
    <property type="protein sequence ID" value="OAP85723.1"/>
    <property type="molecule type" value="Genomic_DNA"/>
</dbReference>